<gene>
    <name evidence="1" type="ORF">UY92_C0012G0027</name>
</gene>
<comment type="caution">
    <text evidence="1">The sequence shown here is derived from an EMBL/GenBank/DDBJ whole genome shotgun (WGS) entry which is preliminary data.</text>
</comment>
<proteinExistence type="predicted"/>
<name>A0A0G1YEN8_9BACT</name>
<sequence length="115" mass="12492">FAAPRARRQLVYGRDVGTVSVQPGTPDTLTIDPDAGGPAASFRVVDPAFTFRSLRGNAVLRWEYHPGSTLYVVWTRSAASSLSRGAIDFGDDARALLRGPAENIFLIKVNYRLGI</sequence>
<accession>A0A0G1YEN8</accession>
<dbReference type="Proteomes" id="UP000033870">
    <property type="component" value="Unassembled WGS sequence"/>
</dbReference>
<evidence type="ECO:0000313" key="2">
    <source>
        <dbReference type="Proteomes" id="UP000033870"/>
    </source>
</evidence>
<dbReference type="AlphaFoldDB" id="A0A0G1YEN8"/>
<organism evidence="1 2">
    <name type="scientific">Candidatus Magasanikbacteria bacterium GW2011_GWA2_56_11</name>
    <dbReference type="NCBI Taxonomy" id="1619044"/>
    <lineage>
        <taxon>Bacteria</taxon>
        <taxon>Candidatus Magasanikiibacteriota</taxon>
    </lineage>
</organism>
<reference evidence="1 2" key="1">
    <citation type="journal article" date="2015" name="Nature">
        <title>rRNA introns, odd ribosomes, and small enigmatic genomes across a large radiation of phyla.</title>
        <authorList>
            <person name="Brown C.T."/>
            <person name="Hug L.A."/>
            <person name="Thomas B.C."/>
            <person name="Sharon I."/>
            <person name="Castelle C.J."/>
            <person name="Singh A."/>
            <person name="Wilkins M.J."/>
            <person name="Williams K.H."/>
            <person name="Banfield J.F."/>
        </authorList>
    </citation>
    <scope>NUCLEOTIDE SEQUENCE [LARGE SCALE GENOMIC DNA]</scope>
</reference>
<feature type="non-terminal residue" evidence="1">
    <location>
        <position position="1"/>
    </location>
</feature>
<dbReference type="EMBL" id="LCRX01000012">
    <property type="protein sequence ID" value="KKW41948.1"/>
    <property type="molecule type" value="Genomic_DNA"/>
</dbReference>
<protein>
    <submittedName>
        <fullName evidence="1">Uncharacterized protein</fullName>
    </submittedName>
</protein>
<evidence type="ECO:0000313" key="1">
    <source>
        <dbReference type="EMBL" id="KKW41948.1"/>
    </source>
</evidence>